<protein>
    <submittedName>
        <fullName evidence="4">Glycoside hydrolase family 95 protein</fullName>
    </submittedName>
</protein>
<accession>A0A3P3U5P1</accession>
<dbReference type="Proteomes" id="UP000267017">
    <property type="component" value="Unassembled WGS sequence"/>
</dbReference>
<dbReference type="PANTHER" id="PTHR31084">
    <property type="entry name" value="ALPHA-L-FUCOSIDASE 2"/>
    <property type="match status" value="1"/>
</dbReference>
<dbReference type="Pfam" id="PF21307">
    <property type="entry name" value="Glyco_hydro_95_C"/>
    <property type="match status" value="1"/>
</dbReference>
<dbReference type="Gene3D" id="1.50.10.10">
    <property type="match status" value="1"/>
</dbReference>
<evidence type="ECO:0000259" key="2">
    <source>
        <dbReference type="Pfam" id="PF21307"/>
    </source>
</evidence>
<organism evidence="4 5">
    <name type="scientific">Paenibacillus oralis</name>
    <dbReference type="NCBI Taxonomy" id="2490856"/>
    <lineage>
        <taxon>Bacteria</taxon>
        <taxon>Bacillati</taxon>
        <taxon>Bacillota</taxon>
        <taxon>Bacilli</taxon>
        <taxon>Bacillales</taxon>
        <taxon>Paenibacillaceae</taxon>
        <taxon>Paenibacillus</taxon>
    </lineage>
</organism>
<feature type="domain" description="Glycosyl hydrolase family 95 N-terminal" evidence="1">
    <location>
        <begin position="10"/>
        <end position="245"/>
    </location>
</feature>
<evidence type="ECO:0000313" key="4">
    <source>
        <dbReference type="EMBL" id="RRJ65595.1"/>
    </source>
</evidence>
<dbReference type="InterPro" id="IPR012341">
    <property type="entry name" value="6hp_glycosidase-like_sf"/>
</dbReference>
<gene>
    <name evidence="4" type="ORF">EHV15_23740</name>
</gene>
<dbReference type="InterPro" id="IPR008928">
    <property type="entry name" value="6-hairpin_glycosidase_sf"/>
</dbReference>
<dbReference type="InterPro" id="IPR049053">
    <property type="entry name" value="AFCA-like_C"/>
</dbReference>
<dbReference type="AlphaFoldDB" id="A0A3P3U5P1"/>
<comment type="caution">
    <text evidence="4">The sequence shown here is derived from an EMBL/GenBank/DDBJ whole genome shotgun (WGS) entry which is preliminary data.</text>
</comment>
<dbReference type="InterPro" id="IPR027414">
    <property type="entry name" value="GH95_N_dom"/>
</dbReference>
<dbReference type="PIRSF" id="PIRSF007663">
    <property type="entry name" value="UCP007663"/>
    <property type="match status" value="1"/>
</dbReference>
<dbReference type="InterPro" id="IPR054363">
    <property type="entry name" value="GH95_cat"/>
</dbReference>
<name>A0A3P3U5P1_9BACL</name>
<evidence type="ECO:0000259" key="3">
    <source>
        <dbReference type="Pfam" id="PF22124"/>
    </source>
</evidence>
<dbReference type="OrthoDB" id="9802600at2"/>
<evidence type="ECO:0000313" key="5">
    <source>
        <dbReference type="Proteomes" id="UP000267017"/>
    </source>
</evidence>
<dbReference type="PANTHER" id="PTHR31084:SF0">
    <property type="entry name" value="ALPHA-L-FUCOSIDASE 2"/>
    <property type="match status" value="1"/>
</dbReference>
<dbReference type="SUPFAM" id="SSF48208">
    <property type="entry name" value="Six-hairpin glycosidases"/>
    <property type="match status" value="1"/>
</dbReference>
<dbReference type="GO" id="GO:0004560">
    <property type="term" value="F:alpha-L-fucosidase activity"/>
    <property type="evidence" value="ECO:0007669"/>
    <property type="project" value="InterPro"/>
</dbReference>
<reference evidence="4 5" key="1">
    <citation type="submission" date="2018-11" db="EMBL/GenBank/DDBJ databases">
        <title>Genome sequencing of Paenibacillus sp. KCOM 3021 (= ChDC PVNT-B20).</title>
        <authorList>
            <person name="Kook J.-K."/>
            <person name="Park S.-N."/>
            <person name="Lim Y.K."/>
        </authorList>
    </citation>
    <scope>NUCLEOTIDE SEQUENCE [LARGE SCALE GENOMIC DNA]</scope>
    <source>
        <strain evidence="4 5">KCOM 3021</strain>
    </source>
</reference>
<keyword evidence="4" id="KW-0378">Hydrolase</keyword>
<sequence length="754" mass="84452">MTSLEQKHRLWYRKPAAEWNEALPIGNGRLGAMIFGGTAQEMLQLNEDSVWYGGPRDRNNEDALPHLPQIRKLIMEGRLQEAEELAALTMTGLPEAQRHYLPLGDLLLSFADHVQPAQDYMRELDLENGVSRISYRIGEVRYTRELFASYPDQAIVIRVSADKAKAISFKARFNRKNWRYLEKSEKWGLSGLVMRGECGGKGGGAFCAVMKAVPEGGDCRTLGDHLLVNGADAVTLLLTAGTTFRHPDPELYGKRRLDELSRVPYTDLLARHIADYRELYGRVDLKLPESPGKDALPTDDRLELFRQGAEDHGLIATYFQFGRYLLISSSRPGSLPANLQGIWNNSFLPPWDSKFTININAQMNYWPAENCNLTECHEPLFDLIERMREPGRVTARVMYGCRGFTAHHNTDIWADTAPQDKYLPASYWPMGAAWLCLHLWEHYRFTQDRFFLARAYETMKEAAQFLFDYLIEDGEGRLITCPSVSPENRYKLPSGETGVLCIGASMDFQIIEALFDACIRSADIIGRDAVFRGELAAALKRLPKPQIGKYGQIQEWMEDYEEVEPGHRHISHLFALYPGEAFSVEDTPELAKAARATLERRLASGGGHTGWSRAWIINFWARLQDGDKAYENVRALLVHSTLPNLFDNHPPFQIDGNFGGTAGIAEMLLQSHAGVIRLLPALPGSWPEGSVKGLRARGGFTVDFSWAEGMITEAAVTCAVSGPCRLEAPGLDSVTFAGEAGRTYTFSKKAGRGH</sequence>
<evidence type="ECO:0000259" key="1">
    <source>
        <dbReference type="Pfam" id="PF14498"/>
    </source>
</evidence>
<feature type="domain" description="Glycosyl hydrolase family 95 catalytic" evidence="3">
    <location>
        <begin position="265"/>
        <end position="668"/>
    </location>
</feature>
<keyword evidence="5" id="KW-1185">Reference proteome</keyword>
<dbReference type="RefSeq" id="WP_128633396.1">
    <property type="nucleotide sequence ID" value="NZ_RRCN01000001.1"/>
</dbReference>
<dbReference type="Pfam" id="PF14498">
    <property type="entry name" value="Glyco_hyd_65N_2"/>
    <property type="match status" value="1"/>
</dbReference>
<dbReference type="FunFam" id="1.50.10.10:FF:000028">
    <property type="entry name" value="Alpha-L-fucosidase 2"/>
    <property type="match status" value="1"/>
</dbReference>
<proteinExistence type="predicted"/>
<dbReference type="EMBL" id="RRCN01000001">
    <property type="protein sequence ID" value="RRJ65595.1"/>
    <property type="molecule type" value="Genomic_DNA"/>
</dbReference>
<dbReference type="GO" id="GO:0005975">
    <property type="term" value="P:carbohydrate metabolic process"/>
    <property type="evidence" value="ECO:0007669"/>
    <property type="project" value="InterPro"/>
</dbReference>
<feature type="domain" description="Alpha fucosidase A-like C-terminal" evidence="2">
    <location>
        <begin position="670"/>
        <end position="735"/>
    </location>
</feature>
<dbReference type="InterPro" id="IPR016518">
    <property type="entry name" value="Alpha-L-fucosidase"/>
</dbReference>
<dbReference type="Pfam" id="PF22124">
    <property type="entry name" value="Glyco_hydro_95_cat"/>
    <property type="match status" value="1"/>
</dbReference>